<dbReference type="OrthoDB" id="306704at2759"/>
<comment type="caution">
    <text evidence="2">The sequence shown here is derived from an EMBL/GenBank/DDBJ whole genome shotgun (WGS) entry which is preliminary data.</text>
</comment>
<reference evidence="2" key="1">
    <citation type="submission" date="2021-01" db="EMBL/GenBank/DDBJ databases">
        <authorList>
            <consortium name="Genoscope - CEA"/>
            <person name="William W."/>
        </authorList>
    </citation>
    <scope>NUCLEOTIDE SEQUENCE</scope>
</reference>
<keyword evidence="3" id="KW-1185">Reference proteome</keyword>
<feature type="transmembrane region" description="Helical" evidence="1">
    <location>
        <begin position="253"/>
        <end position="274"/>
    </location>
</feature>
<dbReference type="InterPro" id="IPR052994">
    <property type="entry name" value="Tiny_macrocysts_regulators"/>
</dbReference>
<organism evidence="2 3">
    <name type="scientific">Paramecium sonneborni</name>
    <dbReference type="NCBI Taxonomy" id="65129"/>
    <lineage>
        <taxon>Eukaryota</taxon>
        <taxon>Sar</taxon>
        <taxon>Alveolata</taxon>
        <taxon>Ciliophora</taxon>
        <taxon>Intramacronucleata</taxon>
        <taxon>Oligohymenophorea</taxon>
        <taxon>Peniculida</taxon>
        <taxon>Parameciidae</taxon>
        <taxon>Paramecium</taxon>
    </lineage>
</organism>
<feature type="transmembrane region" description="Helical" evidence="1">
    <location>
        <begin position="224"/>
        <end position="246"/>
    </location>
</feature>
<dbReference type="PANTHER" id="PTHR31600:SF2">
    <property type="entry name" value="GAMETE ENRICHED GENE 10 PROTEIN-RELATED"/>
    <property type="match status" value="1"/>
</dbReference>
<evidence type="ECO:0000313" key="3">
    <source>
        <dbReference type="Proteomes" id="UP000692954"/>
    </source>
</evidence>
<feature type="transmembrane region" description="Helical" evidence="1">
    <location>
        <begin position="85"/>
        <end position="106"/>
    </location>
</feature>
<feature type="transmembrane region" description="Helical" evidence="1">
    <location>
        <begin position="185"/>
        <end position="204"/>
    </location>
</feature>
<feature type="transmembrane region" description="Helical" evidence="1">
    <location>
        <begin position="1110"/>
        <end position="1133"/>
    </location>
</feature>
<protein>
    <recommendedName>
        <fullName evidence="4">Transmembrane protein</fullName>
    </recommendedName>
</protein>
<feature type="transmembrane region" description="Helical" evidence="1">
    <location>
        <begin position="1390"/>
        <end position="1407"/>
    </location>
</feature>
<keyword evidence="1" id="KW-0472">Membrane</keyword>
<evidence type="ECO:0000256" key="1">
    <source>
        <dbReference type="SAM" id="Phobius"/>
    </source>
</evidence>
<proteinExistence type="predicted"/>
<keyword evidence="1" id="KW-1133">Transmembrane helix</keyword>
<feature type="transmembrane region" description="Helical" evidence="1">
    <location>
        <begin position="1613"/>
        <end position="1633"/>
    </location>
</feature>
<feature type="transmembrane region" description="Helical" evidence="1">
    <location>
        <begin position="286"/>
        <end position="303"/>
    </location>
</feature>
<accession>A0A8S1L5X4</accession>
<gene>
    <name evidence="2" type="ORF">PSON_ATCC_30995.1.T0170328</name>
</gene>
<dbReference type="Proteomes" id="UP000692954">
    <property type="component" value="Unassembled WGS sequence"/>
</dbReference>
<keyword evidence="1" id="KW-0812">Transmembrane</keyword>
<name>A0A8S1L5X4_9CILI</name>
<sequence length="1677" mass="198833">MFKNLLTIKQFYASEFYQIYNKISRNKSLSLFLILISQSQIYYIICHPFSKLFKLYARPLFLFNKFFQNINLDFNYNNTVIWSEIFLLIMLAMQLLYFFCFIYLFYNQRVKVKNNSLKKYFQTFKQKEQQNELNSIINLITVSEIYISFGAKIYKYLFYYPIIQLAFRKISTQANQYSNLKTYQFLILIIAFLVFILNILFYILNETHDVQFSFKKIDYLSRFYSNITKIQSLLIETMIIVVTILDNIEIDEIVITMVEIFLLIVILILGYSYPQYQEELINKIQIQSYSLYLSITFCILIFAEGFHKEFSELILIMLPLLFQITNLMIKQQGNKTQILSYENKNFDCLMMNIYNQGKEALGRNGILLNEIKYQLPKNLNLYAFCTNHLIFCENQNSCFCSCYKKQDDRFISRQQFKYYLKELIRFHYELKLLSLNRKTTHKQIKSYFYYILYISKVIKQPTKAFHEIIKLKNNMYSDMNLLDKMFMNSIESLVKDDFLRMIENKNITNQKYDCFKVFNYNKSVNLWKEKFRQILLKQKQWYTTLLNKDFIKLLSDGLSLQNLITDQENKLKLIFNLNPLSQQCHILIHLFYKYINFNKRKIEIPSIDSSLAYKFQNSINGILFHKEASLVYLTLLDTKGIIKNYTKTFRDALCTLDCEIMNNSINNFIPDIIAKVHDQYLDNFVERGRINIMKSDRRFLLVKNKLGFIFPIIAKVRLETDLGADFGSSALILPTYQNYHYIMLNKYGLVEEISDKLYNEFILPILCIDLKNIKLLDCLKLIPRLIKSWKTLNLTDILDSDLKDPSQSYIVIPKKSKKQKVLLSSKIQEKSTIQDYLKSQDIINEKYFDNFKQMYMFRITFKIVEFYTFQGTMYCIEIQTIKTVRESLRTEIFEKLIEKSDYVNLSRKIIKLSQEKLEIKKRKTIKFEITNQKESLGFISYQPEQQTIYNLDTQKLIEDDYMIRQKEMQIHLTNPLYILEIEECQNLISQPNSQDKKIQDQQTFRMKSSNAPSFCGLNHFGSNNSNGISQVFGSEQNKLIVHSSAILEALNENKESAKSKNSDEVIGSIENFLFDADQMQSISSSQITDIKVKKTQLKHNLFDEQTKEHWTIRIINLIIFALLIVFNIFYYYVLKQENQIIGSAIETYRLSNNFQIQINNFILSYNYSNTVKFNYTQYMKFCASHFQNDISKLQFYSPNIEQNTIPYLQISEFENITNLSLFYSLGYFSQYLLAQSKSLNQEYFLELIARNFITIISSNSALNSTVIKDGVEQFLEAQQSTKLSFYFALIFLFFAFIFYLILLIIINKAKLQIVKLFNTISKAQISCLIEQISIIGSFLEKIDFINEETTEHQFEQIKSKIASTPGIRIKTPQKKQNVKIQQNKSRENTALIYFLYSLLLLFIYFIISSQYIGSLIYQNSFEDKTIYSFKQLLLYKSCQSYLLQQKSFQKLVIKYLQINKEDMLFLNKWEDALQYMEEQLDVLQDFIQRLNDQKSFSSIIFTNTIKKNGCQAFEFEIANNNEDSQFYSQVICKNLDSLVSGLTIQLVAIQQNFQQFYSMHKQNDKRFKSYLSNMEVNSTLENDIINLLYTSHVLTLLHDFVVDESQYEISLNYLVHTIIFIFGIILYLILIIISNKNIRVYLHKELIRTKQLFLLIPLEILCENANILQQLIRRNQK</sequence>
<evidence type="ECO:0000313" key="2">
    <source>
        <dbReference type="EMBL" id="CAD8063278.1"/>
    </source>
</evidence>
<dbReference type="PANTHER" id="PTHR31600">
    <property type="entry name" value="TINY MACROCYSTS PROTEIN B-RELATED"/>
    <property type="match status" value="1"/>
</dbReference>
<feature type="transmembrane region" description="Helical" evidence="1">
    <location>
        <begin position="1283"/>
        <end position="1306"/>
    </location>
</feature>
<feature type="transmembrane region" description="Helical" evidence="1">
    <location>
        <begin position="29"/>
        <end position="50"/>
    </location>
</feature>
<evidence type="ECO:0008006" key="4">
    <source>
        <dbReference type="Google" id="ProtNLM"/>
    </source>
</evidence>
<dbReference type="EMBL" id="CAJJDN010000017">
    <property type="protein sequence ID" value="CAD8063278.1"/>
    <property type="molecule type" value="Genomic_DNA"/>
</dbReference>